<dbReference type="PANTHER" id="PTHR10963">
    <property type="entry name" value="GLYCOSYL HYDROLASE-RELATED"/>
    <property type="match status" value="1"/>
</dbReference>
<comment type="catalytic activity">
    <reaction evidence="1">
        <text>Endohydrolysis of (1-&gt;3)- or (1-&gt;4)-linkages in beta-D-glucans when the glucose residue whose reducing group is involved in the linkage to be hydrolyzed is itself substituted at C-3.</text>
        <dbReference type="EC" id="3.2.1.6"/>
    </reaction>
</comment>
<name>A0A9W9C076_9PLEO</name>
<accession>A0A9W9C076</accession>
<feature type="domain" description="GH16" evidence="8">
    <location>
        <begin position="25"/>
        <end position="279"/>
    </location>
</feature>
<dbReference type="SUPFAM" id="SSF49899">
    <property type="entry name" value="Concanavalin A-like lectins/glucanases"/>
    <property type="match status" value="1"/>
</dbReference>
<gene>
    <name evidence="9" type="ORF">N0V87_006186</name>
</gene>
<dbReference type="InterPro" id="IPR000757">
    <property type="entry name" value="Beta-glucanase-like"/>
</dbReference>
<evidence type="ECO:0000313" key="9">
    <source>
        <dbReference type="EMBL" id="KAJ4335397.1"/>
    </source>
</evidence>
<feature type="region of interest" description="Disordered" evidence="6">
    <location>
        <begin position="431"/>
        <end position="554"/>
    </location>
</feature>
<dbReference type="Gene3D" id="2.60.120.200">
    <property type="match status" value="1"/>
</dbReference>
<evidence type="ECO:0000259" key="8">
    <source>
        <dbReference type="PROSITE" id="PS51762"/>
    </source>
</evidence>
<dbReference type="Pfam" id="PF26113">
    <property type="entry name" value="GH16_XgeA"/>
    <property type="match status" value="1"/>
</dbReference>
<evidence type="ECO:0000256" key="2">
    <source>
        <dbReference type="ARBA" id="ARBA00006865"/>
    </source>
</evidence>
<organism evidence="9 10">
    <name type="scientific">Didymella glomerata</name>
    <dbReference type="NCBI Taxonomy" id="749621"/>
    <lineage>
        <taxon>Eukaryota</taxon>
        <taxon>Fungi</taxon>
        <taxon>Dikarya</taxon>
        <taxon>Ascomycota</taxon>
        <taxon>Pezizomycotina</taxon>
        <taxon>Dothideomycetes</taxon>
        <taxon>Pleosporomycetidae</taxon>
        <taxon>Pleosporales</taxon>
        <taxon>Pleosporineae</taxon>
        <taxon>Didymellaceae</taxon>
        <taxon>Didymella</taxon>
    </lineage>
</organism>
<dbReference type="CDD" id="cd02181">
    <property type="entry name" value="GH16_fungal_Lam16A_glucanase"/>
    <property type="match status" value="1"/>
</dbReference>
<evidence type="ECO:0000256" key="4">
    <source>
        <dbReference type="ARBA" id="ARBA00022801"/>
    </source>
</evidence>
<dbReference type="EC" id="3.2.1.6" evidence="3"/>
<dbReference type="OrthoDB" id="192832at2759"/>
<feature type="signal peptide" evidence="7">
    <location>
        <begin position="1"/>
        <end position="19"/>
    </location>
</feature>
<evidence type="ECO:0000256" key="6">
    <source>
        <dbReference type="SAM" id="MobiDB-lite"/>
    </source>
</evidence>
<evidence type="ECO:0000313" key="10">
    <source>
        <dbReference type="Proteomes" id="UP001140562"/>
    </source>
</evidence>
<keyword evidence="7" id="KW-0732">Signal</keyword>
<proteinExistence type="inferred from homology"/>
<dbReference type="GO" id="GO:0009251">
    <property type="term" value="P:glucan catabolic process"/>
    <property type="evidence" value="ECO:0007669"/>
    <property type="project" value="TreeGrafter"/>
</dbReference>
<evidence type="ECO:0000256" key="3">
    <source>
        <dbReference type="ARBA" id="ARBA00012599"/>
    </source>
</evidence>
<feature type="chain" id="PRO_5040821457" description="endo-1,3(4)-beta-glucanase" evidence="7">
    <location>
        <begin position="20"/>
        <end position="604"/>
    </location>
</feature>
<dbReference type="PROSITE" id="PS51762">
    <property type="entry name" value="GH16_2"/>
    <property type="match status" value="1"/>
</dbReference>
<comment type="caution">
    <text evidence="9">The sequence shown here is derived from an EMBL/GenBank/DDBJ whole genome shotgun (WGS) entry which is preliminary data.</text>
</comment>
<evidence type="ECO:0000256" key="1">
    <source>
        <dbReference type="ARBA" id="ARBA00000124"/>
    </source>
</evidence>
<sequence length="604" mass="62200">MRSFTTLLAAASLFDLSIAGYALEDDYMTDFYGAFDFFDTADPTNGFVKYVDEATARQTNLINASVTTGASWGVDSTNKTPDGRPSMRLVSKKKYNSGLVVMDVAHMPTGCGTWPAFWMVGPDWPTGGEIDILEGVNDQTHNGMTLHTAPGCKIGADTSIFAGEVTTPDCDVNAKNQSKNVGCSIEHPSTDSYGVGLNKIGGGVYATQWTDEAISVYYFPRGSVPDDVLGNAPNPDGWGLPAAKFTGACNIESMFKEQQIVFNTAFCGDWAGNAWDTTGSCGQKAPTCDEYVQNNPEAFKDAYWTINALKVYQDNGNDTPAPSASGYPVQSTTISVPVPVPTENATEPAVSSGYATMPPVISTSAPTLSFSSGSYVSPSLSMSVELPVDTSAPAAEPTPPVVVPTSEALLPSKTQDASGYPVGPTSIVATSKAAAPTKPAEDVGPDGMSGFQWPKAGSSPSSNATQPVDDAPAKPPAAPSGSKSLPVGTLPSATAPAAAPPSPPAGAPSAPVPSGPAPSGPVPSPPAPPAGAPSAPAPPVAPTDAPAPPTVTETSVAQKTVYQTLYKTVTAGAEATPAPGLTGARAKRFLREHRKRSVGHHARM</sequence>
<dbReference type="PANTHER" id="PTHR10963:SF24">
    <property type="entry name" value="GLYCOSIDASE C21B10.07-RELATED"/>
    <property type="match status" value="1"/>
</dbReference>
<evidence type="ECO:0000256" key="5">
    <source>
        <dbReference type="ARBA" id="ARBA00023295"/>
    </source>
</evidence>
<dbReference type="GO" id="GO:0052861">
    <property type="term" value="F:endo-1,3(4)-beta-glucanase activity"/>
    <property type="evidence" value="ECO:0007669"/>
    <property type="project" value="UniProtKB-EC"/>
</dbReference>
<keyword evidence="4" id="KW-0378">Hydrolase</keyword>
<protein>
    <recommendedName>
        <fullName evidence="3">endo-1,3(4)-beta-glucanase</fullName>
        <ecNumber evidence="3">3.2.1.6</ecNumber>
    </recommendedName>
</protein>
<reference evidence="9" key="1">
    <citation type="submission" date="2022-10" db="EMBL/GenBank/DDBJ databases">
        <title>Tapping the CABI collections for fungal endophytes: first genome assemblies for Collariella, Neodidymelliopsis, Ascochyta clinopodiicola, Didymella pomorum, Didymosphaeria variabile, Neocosmospora piperis and Neocucurbitaria cava.</title>
        <authorList>
            <person name="Hill R."/>
        </authorList>
    </citation>
    <scope>NUCLEOTIDE SEQUENCE</scope>
    <source>
        <strain evidence="9">IMI 360193</strain>
    </source>
</reference>
<evidence type="ECO:0000256" key="7">
    <source>
        <dbReference type="SAM" id="SignalP"/>
    </source>
</evidence>
<dbReference type="InterPro" id="IPR013320">
    <property type="entry name" value="ConA-like_dom_sf"/>
</dbReference>
<dbReference type="Proteomes" id="UP001140562">
    <property type="component" value="Unassembled WGS sequence"/>
</dbReference>
<comment type="similarity">
    <text evidence="2">Belongs to the glycosyl hydrolase 16 family.</text>
</comment>
<dbReference type="EMBL" id="JAPEUV010000062">
    <property type="protein sequence ID" value="KAJ4335397.1"/>
    <property type="molecule type" value="Genomic_DNA"/>
</dbReference>
<keyword evidence="10" id="KW-1185">Reference proteome</keyword>
<keyword evidence="5" id="KW-0326">Glycosidase</keyword>
<dbReference type="InterPro" id="IPR050546">
    <property type="entry name" value="Glycosyl_Hydrlase_16"/>
</dbReference>
<feature type="compositionally biased region" description="Pro residues" evidence="6">
    <location>
        <begin position="498"/>
        <end position="549"/>
    </location>
</feature>
<dbReference type="FunFam" id="2.60.120.200:FF:000114">
    <property type="entry name" value="Probable endo-1,3(4)-beta-glucanase NFIA_089530"/>
    <property type="match status" value="1"/>
</dbReference>
<dbReference type="AlphaFoldDB" id="A0A9W9C076"/>